<evidence type="ECO:0000313" key="1">
    <source>
        <dbReference type="EMBL" id="RAR76354.1"/>
    </source>
</evidence>
<reference evidence="1 2" key="1">
    <citation type="submission" date="2018-06" db="EMBL/GenBank/DDBJ databases">
        <title>Genomic Encyclopedia of Archaeal and Bacterial Type Strains, Phase II (KMG-II): from individual species to whole genera.</title>
        <authorList>
            <person name="Goeker M."/>
        </authorList>
    </citation>
    <scope>NUCLEOTIDE SEQUENCE [LARGE SCALE GENOMIC DNA]</scope>
    <source>
        <strain evidence="1 2">CFPB 3232</strain>
    </source>
</reference>
<organism evidence="1 2">
    <name type="scientific">Paracidovorax anthurii</name>
    <dbReference type="NCBI Taxonomy" id="78229"/>
    <lineage>
        <taxon>Bacteria</taxon>
        <taxon>Pseudomonadati</taxon>
        <taxon>Pseudomonadota</taxon>
        <taxon>Betaproteobacteria</taxon>
        <taxon>Burkholderiales</taxon>
        <taxon>Comamonadaceae</taxon>
        <taxon>Paracidovorax</taxon>
    </lineage>
</organism>
<dbReference type="AlphaFoldDB" id="A0A328YSG3"/>
<sequence>MRNVPAGIGLLTGRRRHPHWPLDPWHAVVADVLREASPLLQLESYCVALNNAALIELMLGRGEDARSLCLQQIRLLMHLPAGLRARARLFIWQPVINLARMQIRSAPQQGIGWLRALRAAAGGEREAGLPPWLAEPVAFAARETEHPGVRLWLQEAAMTEALQAGLRLRDPALFADALRDGAGDAGSHPLLQALKAEAELLQDIWQGQEPEMHRAAKAPVPCVVALAHLAGWCALESRPGQPDWHGLLAVAVGQLLGLADSADFNHELLGQLALSLARIDAAQGWEHKDGSAWLARAAAHFERRQDEVWEARLLACGPPGPDHRLEALRRHSRYPGVGNDASRARPLPAPLSSIAQAVV</sequence>
<name>A0A328YSG3_9BURK</name>
<accession>A0A328YSG3</accession>
<proteinExistence type="predicted"/>
<dbReference type="EMBL" id="QLTA01000049">
    <property type="protein sequence ID" value="RAR76354.1"/>
    <property type="molecule type" value="Genomic_DNA"/>
</dbReference>
<protein>
    <submittedName>
        <fullName evidence="1">Uncharacterized protein</fullName>
    </submittedName>
</protein>
<dbReference type="RefSeq" id="WP_111880657.1">
    <property type="nucleotide sequence ID" value="NZ_CBCSGC010000082.1"/>
</dbReference>
<comment type="caution">
    <text evidence="1">The sequence shown here is derived from an EMBL/GenBank/DDBJ whole genome shotgun (WGS) entry which is preliminary data.</text>
</comment>
<evidence type="ECO:0000313" key="2">
    <source>
        <dbReference type="Proteomes" id="UP000248856"/>
    </source>
</evidence>
<dbReference type="OrthoDB" id="3504852at2"/>
<keyword evidence="2" id="KW-1185">Reference proteome</keyword>
<gene>
    <name evidence="1" type="ORF">AX018_10494</name>
</gene>
<dbReference type="Proteomes" id="UP000248856">
    <property type="component" value="Unassembled WGS sequence"/>
</dbReference>